<name>A0A1H0HS19_9HYPH</name>
<dbReference type="InterPro" id="IPR003593">
    <property type="entry name" value="AAA+_ATPase"/>
</dbReference>
<comment type="catalytic activity">
    <reaction evidence="16">
        <text>glutathione(out) + ATP + H2O = glutathione(in) + ADP + phosphate + H(+)</text>
        <dbReference type="Rhea" id="RHEA:29791"/>
        <dbReference type="ChEBI" id="CHEBI:15377"/>
        <dbReference type="ChEBI" id="CHEBI:15378"/>
        <dbReference type="ChEBI" id="CHEBI:30616"/>
        <dbReference type="ChEBI" id="CHEBI:43474"/>
        <dbReference type="ChEBI" id="CHEBI:57925"/>
        <dbReference type="ChEBI" id="CHEBI:456216"/>
        <dbReference type="EC" id="7.4.2.10"/>
    </reaction>
</comment>
<dbReference type="STRING" id="1166073.SAMN05192530_104251"/>
<dbReference type="NCBIfam" id="NF008453">
    <property type="entry name" value="PRK11308.1"/>
    <property type="match status" value="2"/>
</dbReference>
<keyword evidence="6" id="KW-0677">Repeat</keyword>
<comment type="function">
    <text evidence="12">Part of the ABC transporter complex GsiABCD involved in glutathione import. Responsible for energy coupling to the transport system.</text>
</comment>
<dbReference type="SMART" id="SM00382">
    <property type="entry name" value="AAA"/>
    <property type="match status" value="2"/>
</dbReference>
<proteinExistence type="inferred from homology"/>
<keyword evidence="4" id="KW-1003">Cell membrane</keyword>
<evidence type="ECO:0000313" key="18">
    <source>
        <dbReference type="EMBL" id="SDO21928.1"/>
    </source>
</evidence>
<organism evidence="18 19">
    <name type="scientific">Aureimonas jatrophae</name>
    <dbReference type="NCBI Taxonomy" id="1166073"/>
    <lineage>
        <taxon>Bacteria</taxon>
        <taxon>Pseudomonadati</taxon>
        <taxon>Pseudomonadota</taxon>
        <taxon>Alphaproteobacteria</taxon>
        <taxon>Hyphomicrobiales</taxon>
        <taxon>Aurantimonadaceae</taxon>
        <taxon>Aureimonas</taxon>
    </lineage>
</organism>
<evidence type="ECO:0000256" key="1">
    <source>
        <dbReference type="ARBA" id="ARBA00004417"/>
    </source>
</evidence>
<comment type="subcellular location">
    <subcellularLocation>
        <location evidence="1">Cell inner membrane</location>
        <topology evidence="1">Peripheral membrane protein</topology>
    </subcellularLocation>
</comment>
<keyword evidence="5" id="KW-0997">Cell inner membrane</keyword>
<evidence type="ECO:0000256" key="14">
    <source>
        <dbReference type="ARBA" id="ARBA00039050"/>
    </source>
</evidence>
<evidence type="ECO:0000256" key="6">
    <source>
        <dbReference type="ARBA" id="ARBA00022737"/>
    </source>
</evidence>
<dbReference type="Gene3D" id="3.40.50.300">
    <property type="entry name" value="P-loop containing nucleotide triphosphate hydrolases"/>
    <property type="match status" value="2"/>
</dbReference>
<evidence type="ECO:0000256" key="16">
    <source>
        <dbReference type="ARBA" id="ARBA00047640"/>
    </source>
</evidence>
<dbReference type="GO" id="GO:0055085">
    <property type="term" value="P:transmembrane transport"/>
    <property type="evidence" value="ECO:0007669"/>
    <property type="project" value="UniProtKB-ARBA"/>
</dbReference>
<evidence type="ECO:0000256" key="10">
    <source>
        <dbReference type="ARBA" id="ARBA00022967"/>
    </source>
</evidence>
<dbReference type="Proteomes" id="UP000198793">
    <property type="component" value="Unassembled WGS sequence"/>
</dbReference>
<keyword evidence="8" id="KW-0378">Hydrolase</keyword>
<evidence type="ECO:0000256" key="5">
    <source>
        <dbReference type="ARBA" id="ARBA00022519"/>
    </source>
</evidence>
<dbReference type="PROSITE" id="PS50893">
    <property type="entry name" value="ABC_TRANSPORTER_2"/>
    <property type="match status" value="2"/>
</dbReference>
<sequence length="622" mass="68075">MTFERRDAARNAEPATGPVLSVRDLRTAFRTRSGWLPIVRGVSFDIAERETLAVVGESGSGKSVTALSIMRLLDRASSRIEGSVRIDGRELVGLPEAEMREMRGRAMGMVFQEAMTSLNPLLTVGDQIAEVLEIHRLQEGAAAREEAVRLLERVRIPGARARAMDHPHALSGGMRQRVMIALALACRPRLLIADEPTTALDVTIQSQILQLIKELQREEGMGVLFITHDMGVVAEIADRTVVMLGGEVVESDETDAIFAGARHPYTRALLAAVPRLGSRGVGSGPEHFPLVDRASGELRPARPQPDTVDRQAEPVLQVRNLVKRFDLRSGFFAKVTGRVHAVENVSFDLRAGETLSLVGESGCGKSTTGRAVMRLVEPNSGTVRVAGADLVGLEARRLRDVRRHIQMIFQDPFASLNPRIPVGAAVAEPFLTHRMGTRAEARAKVADLLGRVGLDPSAASRFPQQFSGGQRQRICIARALALDPKVIVADESVSGLDVSIKAQVINLLMELQASLGISYLFISHDMAVVERISHQIAVMYLGEIVEIGPAGSVFSSPQHPYTRRLISAVPVPDPARRREVRPVSNDEIKSPIRPADYEPPARRYRQVGENHLVQEWDGDWIP</sequence>
<dbReference type="GO" id="GO:0005886">
    <property type="term" value="C:plasma membrane"/>
    <property type="evidence" value="ECO:0007669"/>
    <property type="project" value="UniProtKB-SubCell"/>
</dbReference>
<dbReference type="CDD" id="cd03257">
    <property type="entry name" value="ABC_NikE_OppD_transporters"/>
    <property type="match status" value="2"/>
</dbReference>
<evidence type="ECO:0000256" key="13">
    <source>
        <dbReference type="ARBA" id="ARBA00038416"/>
    </source>
</evidence>
<dbReference type="EC" id="7.4.2.10" evidence="14"/>
<dbReference type="InterPro" id="IPR050319">
    <property type="entry name" value="ABC_transp_ATP-bind"/>
</dbReference>
<evidence type="ECO:0000256" key="12">
    <source>
        <dbReference type="ARBA" id="ARBA00037530"/>
    </source>
</evidence>
<comment type="similarity">
    <text evidence="13">Belongs to the ABC transporter superfamily. Glutathione importer (TC 3.A.1.5.11) family.</text>
</comment>
<keyword evidence="3" id="KW-0813">Transport</keyword>
<evidence type="ECO:0000313" key="19">
    <source>
        <dbReference type="Proteomes" id="UP000198793"/>
    </source>
</evidence>
<keyword evidence="19" id="KW-1185">Reference proteome</keyword>
<evidence type="ECO:0000256" key="11">
    <source>
        <dbReference type="ARBA" id="ARBA00023136"/>
    </source>
</evidence>
<dbReference type="GO" id="GO:0005524">
    <property type="term" value="F:ATP binding"/>
    <property type="evidence" value="ECO:0007669"/>
    <property type="project" value="UniProtKB-KW"/>
</dbReference>
<dbReference type="NCBIfam" id="NF007739">
    <property type="entry name" value="PRK10419.1"/>
    <property type="match status" value="2"/>
</dbReference>
<evidence type="ECO:0000256" key="8">
    <source>
        <dbReference type="ARBA" id="ARBA00022801"/>
    </source>
</evidence>
<evidence type="ECO:0000259" key="17">
    <source>
        <dbReference type="PROSITE" id="PS50893"/>
    </source>
</evidence>
<dbReference type="PANTHER" id="PTHR43776:SF15">
    <property type="entry name" value="GLUTATHIONE IMPORT ATP-BINDING PROTEIN GSIA"/>
    <property type="match status" value="1"/>
</dbReference>
<dbReference type="GO" id="GO:0015833">
    <property type="term" value="P:peptide transport"/>
    <property type="evidence" value="ECO:0007669"/>
    <property type="project" value="InterPro"/>
</dbReference>
<dbReference type="OrthoDB" id="9805488at2"/>
<keyword evidence="9 18" id="KW-0067">ATP-binding</keyword>
<dbReference type="SUPFAM" id="SSF52540">
    <property type="entry name" value="P-loop containing nucleoside triphosphate hydrolases"/>
    <property type="match status" value="2"/>
</dbReference>
<evidence type="ECO:0000256" key="2">
    <source>
        <dbReference type="ARBA" id="ARBA00011469"/>
    </source>
</evidence>
<dbReference type="PROSITE" id="PS00211">
    <property type="entry name" value="ABC_TRANSPORTER_1"/>
    <property type="match status" value="2"/>
</dbReference>
<dbReference type="Pfam" id="PF00005">
    <property type="entry name" value="ABC_tran"/>
    <property type="match status" value="2"/>
</dbReference>
<accession>A0A1H0HS19</accession>
<dbReference type="GO" id="GO:0016887">
    <property type="term" value="F:ATP hydrolysis activity"/>
    <property type="evidence" value="ECO:0007669"/>
    <property type="project" value="InterPro"/>
</dbReference>
<dbReference type="PANTHER" id="PTHR43776">
    <property type="entry name" value="TRANSPORT ATP-BINDING PROTEIN"/>
    <property type="match status" value="1"/>
</dbReference>
<evidence type="ECO:0000256" key="3">
    <source>
        <dbReference type="ARBA" id="ARBA00022448"/>
    </source>
</evidence>
<keyword evidence="11" id="KW-0472">Membrane</keyword>
<keyword evidence="7" id="KW-0547">Nucleotide-binding</keyword>
<dbReference type="AlphaFoldDB" id="A0A1H0HS19"/>
<reference evidence="18 19" key="1">
    <citation type="submission" date="2016-10" db="EMBL/GenBank/DDBJ databases">
        <authorList>
            <person name="de Groot N.N."/>
        </authorList>
    </citation>
    <scope>NUCLEOTIDE SEQUENCE [LARGE SCALE GENOMIC DNA]</scope>
    <source>
        <strain evidence="19">L7-484,KACC 16230,DSM 25025</strain>
    </source>
</reference>
<protein>
    <recommendedName>
        <fullName evidence="15">Glutathione import ATP-binding protein GsiA</fullName>
        <ecNumber evidence="14">7.4.2.10</ecNumber>
    </recommendedName>
</protein>
<dbReference type="InterPro" id="IPR013563">
    <property type="entry name" value="Oligopep_ABC_C"/>
</dbReference>
<evidence type="ECO:0000256" key="7">
    <source>
        <dbReference type="ARBA" id="ARBA00022741"/>
    </source>
</evidence>
<evidence type="ECO:0000256" key="15">
    <source>
        <dbReference type="ARBA" id="ARBA00041187"/>
    </source>
</evidence>
<dbReference type="InterPro" id="IPR017871">
    <property type="entry name" value="ABC_transporter-like_CS"/>
</dbReference>
<feature type="domain" description="ABC transporter" evidence="17">
    <location>
        <begin position="316"/>
        <end position="566"/>
    </location>
</feature>
<dbReference type="FunFam" id="3.40.50.300:FF:000016">
    <property type="entry name" value="Oligopeptide ABC transporter ATP-binding component"/>
    <property type="match status" value="2"/>
</dbReference>
<dbReference type="Pfam" id="PF08352">
    <property type="entry name" value="oligo_HPY"/>
    <property type="match status" value="2"/>
</dbReference>
<dbReference type="InterPro" id="IPR027417">
    <property type="entry name" value="P-loop_NTPase"/>
</dbReference>
<feature type="domain" description="ABC transporter" evidence="17">
    <location>
        <begin position="20"/>
        <end position="270"/>
    </location>
</feature>
<evidence type="ECO:0000256" key="4">
    <source>
        <dbReference type="ARBA" id="ARBA00022475"/>
    </source>
</evidence>
<gene>
    <name evidence="18" type="ORF">SAMN05192530_104251</name>
</gene>
<dbReference type="EMBL" id="FNIT01000004">
    <property type="protein sequence ID" value="SDO21928.1"/>
    <property type="molecule type" value="Genomic_DNA"/>
</dbReference>
<evidence type="ECO:0000256" key="9">
    <source>
        <dbReference type="ARBA" id="ARBA00022840"/>
    </source>
</evidence>
<dbReference type="RefSeq" id="WP_090673367.1">
    <property type="nucleotide sequence ID" value="NZ_FNIT01000004.1"/>
</dbReference>
<comment type="subunit">
    <text evidence="2">The complex is composed of two ATP-binding proteins (GsiA), two transmembrane proteins (GsiC and GsiD) and a solute-binding protein (GsiB).</text>
</comment>
<dbReference type="InterPro" id="IPR003439">
    <property type="entry name" value="ABC_transporter-like_ATP-bd"/>
</dbReference>
<keyword evidence="10" id="KW-1278">Translocase</keyword>